<protein>
    <recommendedName>
        <fullName evidence="3">ABC-2 family transporter protein</fullName>
    </recommendedName>
</protein>
<feature type="transmembrane region" description="Helical" evidence="1">
    <location>
        <begin position="12"/>
        <end position="31"/>
    </location>
</feature>
<dbReference type="AlphaFoldDB" id="A0A645C4H6"/>
<gene>
    <name evidence="2" type="ORF">SDC9_119080</name>
</gene>
<accession>A0A645C4H6</accession>
<comment type="caution">
    <text evidence="2">The sequence shown here is derived from an EMBL/GenBank/DDBJ whole genome shotgun (WGS) entry which is preliminary data.</text>
</comment>
<evidence type="ECO:0000313" key="2">
    <source>
        <dbReference type="EMBL" id="MPM72107.1"/>
    </source>
</evidence>
<feature type="transmembrane region" description="Helical" evidence="1">
    <location>
        <begin position="153"/>
        <end position="174"/>
    </location>
</feature>
<organism evidence="2">
    <name type="scientific">bioreactor metagenome</name>
    <dbReference type="NCBI Taxonomy" id="1076179"/>
    <lineage>
        <taxon>unclassified sequences</taxon>
        <taxon>metagenomes</taxon>
        <taxon>ecological metagenomes</taxon>
    </lineage>
</organism>
<sequence>MGYIKADLKRCFTSIWFFIAVIGISLSYFLGDFGDLTMNISRFDVLSFMKISSSIGYFSELTILLAALPFTMSFCEDIENNYIRFLIIRGNSFKYALSKIIVCIVSSFISVFVGKACIILFLMTKLPLVSETTGNYEVFINQTFGYLLINKNFILYFIIEIFFTAVICSMFSIIGLTITTYINNKFLAITAPIISYFIFYQISRAMKLPTYLSVNRLMNGDFILGKPMTNIIYVTVIGILTYSLGLLIFYKGVVKNVKR</sequence>
<evidence type="ECO:0000256" key="1">
    <source>
        <dbReference type="SAM" id="Phobius"/>
    </source>
</evidence>
<dbReference type="EMBL" id="VSSQ01024533">
    <property type="protein sequence ID" value="MPM72107.1"/>
    <property type="molecule type" value="Genomic_DNA"/>
</dbReference>
<proteinExistence type="predicted"/>
<feature type="transmembrane region" description="Helical" evidence="1">
    <location>
        <begin position="231"/>
        <end position="250"/>
    </location>
</feature>
<keyword evidence="1" id="KW-0472">Membrane</keyword>
<reference evidence="2" key="1">
    <citation type="submission" date="2019-08" db="EMBL/GenBank/DDBJ databases">
        <authorList>
            <person name="Kucharzyk K."/>
            <person name="Murdoch R.W."/>
            <person name="Higgins S."/>
            <person name="Loffler F."/>
        </authorList>
    </citation>
    <scope>NUCLEOTIDE SEQUENCE</scope>
</reference>
<evidence type="ECO:0008006" key="3">
    <source>
        <dbReference type="Google" id="ProtNLM"/>
    </source>
</evidence>
<keyword evidence="1" id="KW-0812">Transmembrane</keyword>
<feature type="transmembrane region" description="Helical" evidence="1">
    <location>
        <begin position="96"/>
        <end position="123"/>
    </location>
</feature>
<feature type="transmembrane region" description="Helical" evidence="1">
    <location>
        <begin position="51"/>
        <end position="75"/>
    </location>
</feature>
<name>A0A645C4H6_9ZZZZ</name>
<feature type="transmembrane region" description="Helical" evidence="1">
    <location>
        <begin position="186"/>
        <end position="203"/>
    </location>
</feature>
<keyword evidence="1" id="KW-1133">Transmembrane helix</keyword>